<sequence>MEIDAPEAPEEPAPPLGPGPKLGTVVAMVDFRPPAETGQQPYYQDANARMEAQRRKAEATERRVLETFYGVPASAWAEAAALPLVRGSAEQRMGHSQVSEWKKTLRVGDTIDVLHQGFWHEAVVRSVPAQTSSPYSSYSYASWSVGLTAFDGQLISCGRYDRPMAPRGMFVGDWRASLAVGDRVEARLDDNTWAMARVTAAADADEEEAKPKPAPARGGGVDICLVVIAGERFESSLEAGGVVNKGAEYRTLVRDTEPFGSLRRTWAQQHGLQESELTLWSRPDPAPAPAPAPAPSLFGAPAPPPPADVRLDLESCARDLNLAGTATIVVTKNLDVVTTEATGLLELTVVVGGDETKLELPRSSPRLTRAGTHCKNQGLTKLKALELMGPPKDVLRRMLYEYLSKKDPRRCHSGEIGTLVRECATQEDTHRVLAKLAEEFGDGNFPLPPLPDVEQAPLKIADGALKHEASGLSTKHETSHHYGYGSRYRDTNTSDAVSALLAPRGASAAMDIRASLGHVGLNWTPKRHGTVSPALAERIKVALLCAVRDRKRPHQERSLALLPNRILIHNIFSYLADVNSVRINGSLLRDETPPNGVYRAGYLRDVSRGKKKFVATPLSKLGDSPIGFLAPSVVVKVPVSLEIDLKPDWIKLVTPQLMEQANPYGGYARRRYSYTHMSNDASRQQLSTLIATLAHASADAGASVQEVAQSSILAGTPWASPEAPPAKLTKAAPHLAILEAARPSATAPMVPSPPAMSSTTLRPYQRRALAWMIAKEDGTFNAAVDDASNLDPAYREFVSCDGQHFYEPRRRAEFERERPTGGQFTHEPGGILADEMGLGKTVVVAALLVTRPRPAEELLPAGRWPQCLMPKKNDEQRYRAGKVAERLFELAGERSTVRGSGRRDRGPARRSGRGAATATDGGRASERLVEHKFRLEIEQLNSKPETVETSKHF</sequence>
<accession>A0A8J2WYK2</accession>
<feature type="region of interest" description="Disordered" evidence="1">
    <location>
        <begin position="812"/>
        <end position="832"/>
    </location>
</feature>
<dbReference type="PANTHER" id="PTHR45865">
    <property type="entry name" value="E3 UBIQUITIN-PROTEIN LIGASE SHPRH FAMILY MEMBER"/>
    <property type="match status" value="1"/>
</dbReference>
<dbReference type="InterPro" id="IPR038718">
    <property type="entry name" value="SNF2-like_sf"/>
</dbReference>
<dbReference type="Proteomes" id="UP000789595">
    <property type="component" value="Unassembled WGS sequence"/>
</dbReference>
<reference evidence="3" key="1">
    <citation type="submission" date="2021-11" db="EMBL/GenBank/DDBJ databases">
        <authorList>
            <consortium name="Genoscope - CEA"/>
            <person name="William W."/>
        </authorList>
    </citation>
    <scope>NUCLEOTIDE SEQUENCE</scope>
</reference>
<evidence type="ECO:0000313" key="3">
    <source>
        <dbReference type="EMBL" id="CAH0366881.1"/>
    </source>
</evidence>
<dbReference type="OrthoDB" id="204355at2759"/>
<dbReference type="InterPro" id="IPR052583">
    <property type="entry name" value="ATP-helicase/E3_Ub-Ligase"/>
</dbReference>
<evidence type="ECO:0000313" key="4">
    <source>
        <dbReference type="Proteomes" id="UP000789595"/>
    </source>
</evidence>
<evidence type="ECO:0000256" key="1">
    <source>
        <dbReference type="SAM" id="MobiDB-lite"/>
    </source>
</evidence>
<dbReference type="GO" id="GO:0005524">
    <property type="term" value="F:ATP binding"/>
    <property type="evidence" value="ECO:0007669"/>
    <property type="project" value="InterPro"/>
</dbReference>
<feature type="compositionally biased region" description="Pro residues" evidence="1">
    <location>
        <begin position="284"/>
        <end position="294"/>
    </location>
</feature>
<feature type="compositionally biased region" description="Basic and acidic residues" evidence="1">
    <location>
        <begin position="893"/>
        <end position="907"/>
    </location>
</feature>
<dbReference type="InterPro" id="IPR000330">
    <property type="entry name" value="SNF2_N"/>
</dbReference>
<dbReference type="AlphaFoldDB" id="A0A8J2WYK2"/>
<feature type="compositionally biased region" description="Acidic residues" evidence="1">
    <location>
        <begin position="1"/>
        <end position="10"/>
    </location>
</feature>
<dbReference type="Pfam" id="PF00176">
    <property type="entry name" value="SNF2-rel_dom"/>
    <property type="match status" value="1"/>
</dbReference>
<feature type="region of interest" description="Disordered" evidence="1">
    <location>
        <begin position="280"/>
        <end position="305"/>
    </location>
</feature>
<keyword evidence="4" id="KW-1185">Reference proteome</keyword>
<dbReference type="SUPFAM" id="SSF52540">
    <property type="entry name" value="P-loop containing nucleoside triphosphate hydrolases"/>
    <property type="match status" value="1"/>
</dbReference>
<feature type="region of interest" description="Disordered" evidence="1">
    <location>
        <begin position="1"/>
        <end position="24"/>
    </location>
</feature>
<comment type="caution">
    <text evidence="3">The sequence shown here is derived from an EMBL/GenBank/DDBJ whole genome shotgun (WGS) entry which is preliminary data.</text>
</comment>
<evidence type="ECO:0000259" key="2">
    <source>
        <dbReference type="Pfam" id="PF00176"/>
    </source>
</evidence>
<dbReference type="EMBL" id="CAKKNE010000001">
    <property type="protein sequence ID" value="CAH0366881.1"/>
    <property type="molecule type" value="Genomic_DNA"/>
</dbReference>
<proteinExistence type="predicted"/>
<organism evidence="3 4">
    <name type="scientific">Pelagomonas calceolata</name>
    <dbReference type="NCBI Taxonomy" id="35677"/>
    <lineage>
        <taxon>Eukaryota</taxon>
        <taxon>Sar</taxon>
        <taxon>Stramenopiles</taxon>
        <taxon>Ochrophyta</taxon>
        <taxon>Pelagophyceae</taxon>
        <taxon>Pelagomonadales</taxon>
        <taxon>Pelagomonadaceae</taxon>
        <taxon>Pelagomonas</taxon>
    </lineage>
</organism>
<protein>
    <recommendedName>
        <fullName evidence="2">SNF2 N-terminal domain-containing protein</fullName>
    </recommendedName>
</protein>
<feature type="region of interest" description="Disordered" evidence="1">
    <location>
        <begin position="893"/>
        <end position="928"/>
    </location>
</feature>
<name>A0A8J2WYK2_9STRA</name>
<dbReference type="InterPro" id="IPR027417">
    <property type="entry name" value="P-loop_NTPase"/>
</dbReference>
<dbReference type="Gene3D" id="3.40.50.10810">
    <property type="entry name" value="Tandem AAA-ATPase domain"/>
    <property type="match status" value="1"/>
</dbReference>
<dbReference type="PANTHER" id="PTHR45865:SF1">
    <property type="entry name" value="E3 UBIQUITIN-PROTEIN LIGASE SHPRH"/>
    <property type="match status" value="1"/>
</dbReference>
<gene>
    <name evidence="3" type="ORF">PECAL_1P33940</name>
</gene>
<feature type="compositionally biased region" description="Low complexity" evidence="1">
    <location>
        <begin position="913"/>
        <end position="922"/>
    </location>
</feature>
<feature type="domain" description="SNF2 N-terminal" evidence="2">
    <location>
        <begin position="764"/>
        <end position="850"/>
    </location>
</feature>